<evidence type="ECO:0000256" key="1">
    <source>
        <dbReference type="ARBA" id="ARBA00006817"/>
    </source>
</evidence>
<feature type="domain" description="Activator of Hsp90 ATPase homologue 1/2-like C-terminal" evidence="2">
    <location>
        <begin position="22"/>
        <end position="151"/>
    </location>
</feature>
<evidence type="ECO:0000313" key="3">
    <source>
        <dbReference type="EMBL" id="MCF0064693.1"/>
    </source>
</evidence>
<dbReference type="RefSeq" id="WP_234657641.1">
    <property type="nucleotide sequence ID" value="NZ_CP094997.1"/>
</dbReference>
<dbReference type="InterPro" id="IPR023393">
    <property type="entry name" value="START-like_dom_sf"/>
</dbReference>
<sequence length="179" mass="20693">MEMQGKIIAPGVLYFERFFGSTLEKVWKYVTDSEKRGKWLAKGDMELFEEGRVDLYFMHNELSPTTAPVPERYRHMQDGHNFTGKVLHIKPPHLLSFTWEDGSEVTIELSEHNDGVLLRLTHRKLADDPATRLSVAAGWHTHMGILQNVLEGSIPPNFWLSFHNIQQVYEVHLPEGNRQ</sequence>
<dbReference type="InterPro" id="IPR013538">
    <property type="entry name" value="ASHA1/2-like_C"/>
</dbReference>
<protein>
    <submittedName>
        <fullName evidence="3">SRPBCC family protein</fullName>
    </submittedName>
</protein>
<organism evidence="3 4">
    <name type="scientific">Dyadobacter chenwenxiniae</name>
    <dbReference type="NCBI Taxonomy" id="2906456"/>
    <lineage>
        <taxon>Bacteria</taxon>
        <taxon>Pseudomonadati</taxon>
        <taxon>Bacteroidota</taxon>
        <taxon>Cytophagia</taxon>
        <taxon>Cytophagales</taxon>
        <taxon>Spirosomataceae</taxon>
        <taxon>Dyadobacter</taxon>
    </lineage>
</organism>
<comment type="similarity">
    <text evidence="1">Belongs to the AHA1 family.</text>
</comment>
<dbReference type="Proteomes" id="UP001139000">
    <property type="component" value="Unassembled WGS sequence"/>
</dbReference>
<dbReference type="AlphaFoldDB" id="A0A9X1TNM3"/>
<comment type="caution">
    <text evidence="3">The sequence shown here is derived from an EMBL/GenBank/DDBJ whole genome shotgun (WGS) entry which is preliminary data.</text>
</comment>
<reference evidence="3" key="1">
    <citation type="submission" date="2021-12" db="EMBL/GenBank/DDBJ databases">
        <title>Novel species in genus Dyadobacter.</title>
        <authorList>
            <person name="Ma C."/>
        </authorList>
    </citation>
    <scope>NUCLEOTIDE SEQUENCE</scope>
    <source>
        <strain evidence="3">LJ419</strain>
    </source>
</reference>
<proteinExistence type="inferred from homology"/>
<dbReference type="Gene3D" id="3.30.530.20">
    <property type="match status" value="1"/>
</dbReference>
<dbReference type="CDD" id="cd08899">
    <property type="entry name" value="SRPBCC_CalC_Aha1-like_6"/>
    <property type="match status" value="1"/>
</dbReference>
<gene>
    <name evidence="3" type="ORF">LXM26_24495</name>
</gene>
<dbReference type="EMBL" id="JAJTTC010000008">
    <property type="protein sequence ID" value="MCF0064693.1"/>
    <property type="molecule type" value="Genomic_DNA"/>
</dbReference>
<dbReference type="SUPFAM" id="SSF55961">
    <property type="entry name" value="Bet v1-like"/>
    <property type="match status" value="1"/>
</dbReference>
<keyword evidence="4" id="KW-1185">Reference proteome</keyword>
<evidence type="ECO:0000313" key="4">
    <source>
        <dbReference type="Proteomes" id="UP001139000"/>
    </source>
</evidence>
<evidence type="ECO:0000259" key="2">
    <source>
        <dbReference type="Pfam" id="PF08327"/>
    </source>
</evidence>
<name>A0A9X1TNM3_9BACT</name>
<dbReference type="Pfam" id="PF08327">
    <property type="entry name" value="AHSA1"/>
    <property type="match status" value="1"/>
</dbReference>
<accession>A0A9X1TNM3</accession>